<evidence type="ECO:0008006" key="4">
    <source>
        <dbReference type="Google" id="ProtNLM"/>
    </source>
</evidence>
<name>A0AA36DLM2_CYLNA</name>
<sequence>MKWLALVLFFIQTGSLLPCVFDRVDKFHDSVYKDWIISHENGSDCFSACYNDKDCIGFNYYDNMCDIYTLQYGTDTFECDSTETCFTLQRDEVDPVCKKYVNV</sequence>
<dbReference type="Proteomes" id="UP001176961">
    <property type="component" value="Unassembled WGS sequence"/>
</dbReference>
<comment type="caution">
    <text evidence="2">The sequence shown here is derived from an EMBL/GenBank/DDBJ whole genome shotgun (WGS) entry which is preliminary data.</text>
</comment>
<feature type="chain" id="PRO_5041311415" description="Apple domain-containing protein" evidence="1">
    <location>
        <begin position="17"/>
        <end position="103"/>
    </location>
</feature>
<dbReference type="EMBL" id="CATQJL010000001">
    <property type="protein sequence ID" value="CAJ0589501.1"/>
    <property type="molecule type" value="Genomic_DNA"/>
</dbReference>
<evidence type="ECO:0000256" key="1">
    <source>
        <dbReference type="SAM" id="SignalP"/>
    </source>
</evidence>
<protein>
    <recommendedName>
        <fullName evidence="4">Apple domain-containing protein</fullName>
    </recommendedName>
</protein>
<evidence type="ECO:0000313" key="2">
    <source>
        <dbReference type="EMBL" id="CAJ0589501.1"/>
    </source>
</evidence>
<accession>A0AA36DLM2</accession>
<dbReference type="AlphaFoldDB" id="A0AA36DLM2"/>
<reference evidence="2" key="1">
    <citation type="submission" date="2023-07" db="EMBL/GenBank/DDBJ databases">
        <authorList>
            <consortium name="CYATHOMIX"/>
        </authorList>
    </citation>
    <scope>NUCLEOTIDE SEQUENCE</scope>
    <source>
        <strain evidence="2">N/A</strain>
    </source>
</reference>
<organism evidence="2 3">
    <name type="scientific">Cylicocyclus nassatus</name>
    <name type="common">Nematode worm</name>
    <dbReference type="NCBI Taxonomy" id="53992"/>
    <lineage>
        <taxon>Eukaryota</taxon>
        <taxon>Metazoa</taxon>
        <taxon>Ecdysozoa</taxon>
        <taxon>Nematoda</taxon>
        <taxon>Chromadorea</taxon>
        <taxon>Rhabditida</taxon>
        <taxon>Rhabditina</taxon>
        <taxon>Rhabditomorpha</taxon>
        <taxon>Strongyloidea</taxon>
        <taxon>Strongylidae</taxon>
        <taxon>Cylicocyclus</taxon>
    </lineage>
</organism>
<keyword evidence="1" id="KW-0732">Signal</keyword>
<gene>
    <name evidence="2" type="ORF">CYNAS_LOCUS1484</name>
</gene>
<keyword evidence="3" id="KW-1185">Reference proteome</keyword>
<evidence type="ECO:0000313" key="3">
    <source>
        <dbReference type="Proteomes" id="UP001176961"/>
    </source>
</evidence>
<feature type="signal peptide" evidence="1">
    <location>
        <begin position="1"/>
        <end position="16"/>
    </location>
</feature>
<proteinExistence type="predicted"/>